<gene>
    <name evidence="2" type="ORF">SAMN05661099_2599</name>
</gene>
<evidence type="ECO:0000256" key="1">
    <source>
        <dbReference type="SAM" id="SignalP"/>
    </source>
</evidence>
<keyword evidence="3" id="KW-1185">Reference proteome</keyword>
<name>A0A1T5DTY7_9SPHI</name>
<dbReference type="PANTHER" id="PTHR37833">
    <property type="entry name" value="LIPOPROTEIN-RELATED"/>
    <property type="match status" value="1"/>
</dbReference>
<evidence type="ECO:0000313" key="3">
    <source>
        <dbReference type="Proteomes" id="UP000189981"/>
    </source>
</evidence>
<reference evidence="3" key="1">
    <citation type="submission" date="2017-02" db="EMBL/GenBank/DDBJ databases">
        <authorList>
            <person name="Varghese N."/>
            <person name="Submissions S."/>
        </authorList>
    </citation>
    <scope>NUCLEOTIDE SEQUENCE [LARGE SCALE GENOMIC DNA]</scope>
    <source>
        <strain evidence="3">DSM 22385</strain>
    </source>
</reference>
<dbReference type="InterPro" id="IPR013783">
    <property type="entry name" value="Ig-like_fold"/>
</dbReference>
<evidence type="ECO:0000313" key="2">
    <source>
        <dbReference type="EMBL" id="SKB75006.1"/>
    </source>
</evidence>
<dbReference type="RefSeq" id="WP_079703090.1">
    <property type="nucleotide sequence ID" value="NZ_FUYR01000002.1"/>
</dbReference>
<feature type="signal peptide" evidence="1">
    <location>
        <begin position="1"/>
        <end position="18"/>
    </location>
</feature>
<evidence type="ECO:0008006" key="4">
    <source>
        <dbReference type="Google" id="ProtNLM"/>
    </source>
</evidence>
<dbReference type="OrthoDB" id="826619at2"/>
<dbReference type="PANTHER" id="PTHR37833:SF1">
    <property type="entry name" value="SIGNAL PEPTIDE PROTEIN"/>
    <property type="match status" value="1"/>
</dbReference>
<dbReference type="Gene3D" id="2.60.40.10">
    <property type="entry name" value="Immunoglobulins"/>
    <property type="match status" value="1"/>
</dbReference>
<dbReference type="STRING" id="572036.SAMN05661099_2599"/>
<organism evidence="2 3">
    <name type="scientific">Daejeonella lutea</name>
    <dbReference type="NCBI Taxonomy" id="572036"/>
    <lineage>
        <taxon>Bacteria</taxon>
        <taxon>Pseudomonadati</taxon>
        <taxon>Bacteroidota</taxon>
        <taxon>Sphingobacteriia</taxon>
        <taxon>Sphingobacteriales</taxon>
        <taxon>Sphingobacteriaceae</taxon>
        <taxon>Daejeonella</taxon>
    </lineage>
</organism>
<protein>
    <recommendedName>
        <fullName evidence="4">DUF1573 domain-containing protein</fullName>
    </recommendedName>
</protein>
<dbReference type="AlphaFoldDB" id="A0A1T5DTY7"/>
<dbReference type="InterPro" id="IPR011467">
    <property type="entry name" value="DUF1573"/>
</dbReference>
<dbReference type="EMBL" id="FUYR01000002">
    <property type="protein sequence ID" value="SKB75006.1"/>
    <property type="molecule type" value="Genomic_DNA"/>
</dbReference>
<proteinExistence type="predicted"/>
<feature type="chain" id="PRO_5012097649" description="DUF1573 domain-containing protein" evidence="1">
    <location>
        <begin position="19"/>
        <end position="130"/>
    </location>
</feature>
<sequence>MKKLIILCGVVFLFAAVAAFRVDAQAEFKFEKETYDFGKIPQGKPVSVEFKFTNIGDEPLIINNIESVCGCTVPKYTNTPVLKGKTGTITVTYNAAALAPFSKGLTIKSNAKTPVKVIYIKGEVVEAAAE</sequence>
<accession>A0A1T5DTY7</accession>
<dbReference type="Proteomes" id="UP000189981">
    <property type="component" value="Unassembled WGS sequence"/>
</dbReference>
<dbReference type="Pfam" id="PF07610">
    <property type="entry name" value="DUF1573"/>
    <property type="match status" value="1"/>
</dbReference>
<keyword evidence="1" id="KW-0732">Signal</keyword>